<dbReference type="OrthoDB" id="7161641at2"/>
<comment type="caution">
    <text evidence="2">The sequence shown here is derived from an EMBL/GenBank/DDBJ whole genome shotgun (WGS) entry which is preliminary data.</text>
</comment>
<keyword evidence="1" id="KW-0812">Transmembrane</keyword>
<reference evidence="2 3" key="1">
    <citation type="journal article" date="2015" name="Antonie Van Leeuwenhoek">
        <title>Pseudooceanicola atlanticus gen. nov. sp. nov., isolated from surface seawater of the Atlantic Ocean and reclassification of Oceanicola batsensis, Oceanicola marinus, Oceanicola nitratireducens, Oceanicola nanhaiensis, Oceanicola antarcticus and Oceanicola flagellatus, as Pseudooceanicola batsensis comb. nov., Pseudooceanicola marinus comb. nov., Pseudooceanicola nitratireducens comb. nov., Pseudooceanicola nanhaiensis comb. nov., Pseudooceanicola antarcticus comb. nov., and Pseudooceanicola flagellatus comb. nov.</title>
        <authorList>
            <person name="Lai Q."/>
            <person name="Li G."/>
            <person name="Liu X."/>
            <person name="Du Y."/>
            <person name="Sun F."/>
            <person name="Shao Z."/>
        </authorList>
    </citation>
    <scope>NUCLEOTIDE SEQUENCE [LARGE SCALE GENOMIC DNA]</scope>
    <source>
        <strain evidence="2 3">22II-s11g</strain>
    </source>
</reference>
<keyword evidence="3" id="KW-1185">Reference proteome</keyword>
<keyword evidence="1" id="KW-0472">Membrane</keyword>
<evidence type="ECO:0000256" key="1">
    <source>
        <dbReference type="SAM" id="Phobius"/>
    </source>
</evidence>
<dbReference type="STRING" id="1461694.ATO9_11760"/>
<dbReference type="AlphaFoldDB" id="A0A0A0EE28"/>
<name>A0A0A0EE28_9RHOB</name>
<evidence type="ECO:0000313" key="2">
    <source>
        <dbReference type="EMBL" id="KGM48318.1"/>
    </source>
</evidence>
<evidence type="ECO:0000313" key="3">
    <source>
        <dbReference type="Proteomes" id="UP000030004"/>
    </source>
</evidence>
<dbReference type="EMBL" id="AQQX01000004">
    <property type="protein sequence ID" value="KGM48318.1"/>
    <property type="molecule type" value="Genomic_DNA"/>
</dbReference>
<dbReference type="Proteomes" id="UP000030004">
    <property type="component" value="Unassembled WGS sequence"/>
</dbReference>
<dbReference type="RefSeq" id="WP_043748949.1">
    <property type="nucleotide sequence ID" value="NZ_AQQX01000004.1"/>
</dbReference>
<gene>
    <name evidence="2" type="ORF">ATO9_11760</name>
</gene>
<accession>A0A0A0EE28</accession>
<protein>
    <submittedName>
        <fullName evidence="2">Uncharacterized protein</fullName>
    </submittedName>
</protein>
<keyword evidence="1" id="KW-1133">Transmembrane helix</keyword>
<organism evidence="2 3">
    <name type="scientific">Pseudooceanicola atlanticus</name>
    <dbReference type="NCBI Taxonomy" id="1461694"/>
    <lineage>
        <taxon>Bacteria</taxon>
        <taxon>Pseudomonadati</taxon>
        <taxon>Pseudomonadota</taxon>
        <taxon>Alphaproteobacteria</taxon>
        <taxon>Rhodobacterales</taxon>
        <taxon>Paracoccaceae</taxon>
        <taxon>Pseudooceanicola</taxon>
    </lineage>
</organism>
<proteinExistence type="predicted"/>
<feature type="transmembrane region" description="Helical" evidence="1">
    <location>
        <begin position="26"/>
        <end position="47"/>
    </location>
</feature>
<dbReference type="eggNOG" id="COG3164">
    <property type="taxonomic scope" value="Bacteria"/>
</dbReference>
<sequence>MSDDTDSTETPATEAPPPRRRRAWRWLLGVVAVVVLVPVLLAGAALWHLQENEIAAPDWLRDRVEDRATRDLPGMAVRFGDLSVALGEGWQPSLHLRDVALLPRSGGQPITLSDVRTSFDAEALMQGEIRPSVVRVSGARVQFQRDEDGLYGVAFGARVAGPPAPDGAEAGTGEAREVGESLDALGAMLSQPVFASLVRIEGSGLTLRYDDRRSGRAWTVDGGRLELVRQGDDLRLRADLALLGGRSYVTTIESTVTGRIGSRAVTVAVQVEDMPARDIATQSAGLAWLGILDAPISGAFRLTTSLDGEIGPLNGTLQIGAGALAPEGTEEPVPFRSARSYFQYDPGMQAVSFNELSVQSAWVTAVAEGRIVLENIADGVPEAMIGQLRITELTTNPAGIYPVPLYLEGAEADMRLRLSPFRLELGRLDLRDRGETLRLSGWADAREEGWDLSLTGRMAELSADDLLELWPTSALDKTREWVARNVLDGVIRDIQLGLRSEPMKQPDLYVGFTFEELITTFMKTLPPIEGGSGRAELRDNRFVVTADGGEVYAPGGGPLAVAGTSFIYEDVTVKRGPAEVRLKLDGGLRDVLVMLDQEPFEYLSKANRTPDMASGQASLDALLNFNLVKKLQPDEIRVAYSGVLRDVESDRIVPGKTLTADRLEVTGDTTVLRVAGEGRMGAIPFGGAWEGQLGPEAGGRSKVAGWLTLSEDFARDFNLGLPPGTLSGAARAEIEVDMARGTLPEFRLTSDLKGLGLRLDDLDWSMSRGATGQLEIAGELATPTRIDLVRIDAPGLSAQGNVSLRAGGGLDRARFSSVRIGNWLNAPVVLTGRGKGAAPAVSVSGGSVDLRNVSMGGGSGQGGPITLTLDRLQISDTIALRGMRGEFTNQGGLSGRFTGSINGRAPIEGTLVPRDGRTAVRLTAANAGAALSAAGLLKKGAEGALELTLLPAGGQGSYDGRLSVKDIWLQDAPAMASLLSTLSIVGLLEQMSGKGILFSDVQADFRLSPSQVILRSSSAVGASMGVTMDGVYDLGTQQMDMQGVFSPLYLINGIGQVVSRRGEGLIGFNYGLRGPVSDPRVSVNPLSLFTPGIFREIFRRPAPEVN</sequence>